<evidence type="ECO:0000313" key="11">
    <source>
        <dbReference type="Proteomes" id="UP000244338"/>
    </source>
</evidence>
<feature type="transmembrane region" description="Helical" evidence="8">
    <location>
        <begin position="404"/>
        <end position="426"/>
    </location>
</feature>
<dbReference type="AlphaFoldDB" id="A0A2R6Y2F0"/>
<evidence type="ECO:0000259" key="9">
    <source>
        <dbReference type="Pfam" id="PF00361"/>
    </source>
</evidence>
<feature type="transmembrane region" description="Helical" evidence="8">
    <location>
        <begin position="38"/>
        <end position="56"/>
    </location>
</feature>
<keyword evidence="4 8" id="KW-1133">Transmembrane helix</keyword>
<dbReference type="EMBL" id="PEBX01000018">
    <property type="protein sequence ID" value="PTQ56833.1"/>
    <property type="molecule type" value="Genomic_DNA"/>
</dbReference>
<comment type="subcellular location">
    <subcellularLocation>
        <location evidence="1">Cell membrane</location>
        <topology evidence="1">Multi-pass membrane protein</topology>
    </subcellularLocation>
    <subcellularLocation>
        <location evidence="7">Membrane</location>
        <topology evidence="7">Multi-pass membrane protein</topology>
    </subcellularLocation>
</comment>
<feature type="transmembrane region" description="Helical" evidence="8">
    <location>
        <begin position="62"/>
        <end position="79"/>
    </location>
</feature>
<dbReference type="PANTHER" id="PTHR42682">
    <property type="entry name" value="HYDROGENASE-4 COMPONENT F"/>
    <property type="match status" value="1"/>
</dbReference>
<evidence type="ECO:0000256" key="6">
    <source>
        <dbReference type="ARBA" id="ARBA00023136"/>
    </source>
</evidence>
<dbReference type="GO" id="GO:0008137">
    <property type="term" value="F:NADH dehydrogenase (ubiquinone) activity"/>
    <property type="evidence" value="ECO:0007669"/>
    <property type="project" value="InterPro"/>
</dbReference>
<dbReference type="InterPro" id="IPR052175">
    <property type="entry name" value="ComplexI-like_HydComp"/>
</dbReference>
<accession>A0A2R6Y2F0</accession>
<feature type="domain" description="NADH:quinone oxidoreductase/Mrp antiporter transmembrane" evidence="9">
    <location>
        <begin position="57"/>
        <end position="337"/>
    </location>
</feature>
<evidence type="ECO:0000256" key="3">
    <source>
        <dbReference type="ARBA" id="ARBA00022692"/>
    </source>
</evidence>
<protein>
    <submittedName>
        <fullName evidence="10">Hydrogenase-4 component B</fullName>
    </submittedName>
</protein>
<dbReference type="InterPro" id="IPR001750">
    <property type="entry name" value="ND/Mrp_TM"/>
</dbReference>
<evidence type="ECO:0000256" key="5">
    <source>
        <dbReference type="ARBA" id="ARBA00023002"/>
    </source>
</evidence>
<dbReference type="PANTHER" id="PTHR42682:SF3">
    <property type="entry name" value="FORMATE HYDROGENLYASE SUBUNIT 3-RELATED"/>
    <property type="match status" value="1"/>
</dbReference>
<feature type="transmembrane region" description="Helical" evidence="8">
    <location>
        <begin position="91"/>
        <end position="115"/>
    </location>
</feature>
<dbReference type="GO" id="GO:0005886">
    <property type="term" value="C:plasma membrane"/>
    <property type="evidence" value="ECO:0007669"/>
    <property type="project" value="UniProtKB-SubCell"/>
</dbReference>
<dbReference type="InterPro" id="IPR003918">
    <property type="entry name" value="NADH_UbQ_OxRdtase"/>
</dbReference>
<evidence type="ECO:0000256" key="1">
    <source>
        <dbReference type="ARBA" id="ARBA00004651"/>
    </source>
</evidence>
<feature type="transmembrane region" description="Helical" evidence="8">
    <location>
        <begin position="200"/>
        <end position="223"/>
    </location>
</feature>
<evidence type="ECO:0000256" key="4">
    <source>
        <dbReference type="ARBA" id="ARBA00022989"/>
    </source>
</evidence>
<sequence>MGLDRLSAFFALIIVFLGLIVQVYAWGYEQKVGGFKGFFEGLLLNAFIVSMLLVVLARDMFFFLWAWETMSLLSFVLLMKKGDEPAVAKAGTLYVIMTHTATGFLFIMFLILARLSGGSTFPEMAHMRFYIPPSLAAGIFVLAVIGFGTKAGLVPFHSWLPEAHPLAPSHVSALMSGVMITLGYYGLLRIVYDLLPPAPLWWGILLMVIGAATAFLGILYGLTTSNIKRFLAYSSIENSGLLALALGSAWVAKAWGADELAGTFIAAFFFHLIVHALFKSGLFLGAGVIEHVTGTLDVDKLGGLMRRMPDVATMMSLFFATMALIPPLAGFTGEWIMYRSYLDLLRVSPDVLGKMGVLMPILVLAFSGMMTMGLALKHFALIFLAAPRSKEAQTAYPASIFMRLALYVVAFFLLVLSASPALTYHLSASLALSFGLMPREPFFTEFFPLWLVTSIPVLLLVFITVRLKFGRPKVVHEPIWACGISPHPHVQVTSYAYSQSLALLFKRILGFKIVYRRVSSEQVDEDVKKYVPVRLFHQSKLKDWAYEGLYVPLARYIVRASERIRRIQSGNVQMYLAILFSVLLLLLWWISPRFWR</sequence>
<dbReference type="GO" id="GO:0042773">
    <property type="term" value="P:ATP synthesis coupled electron transport"/>
    <property type="evidence" value="ECO:0007669"/>
    <property type="project" value="InterPro"/>
</dbReference>
<feature type="transmembrane region" description="Helical" evidence="8">
    <location>
        <begin position="264"/>
        <end position="290"/>
    </location>
</feature>
<feature type="transmembrane region" description="Helical" evidence="8">
    <location>
        <begin position="446"/>
        <end position="465"/>
    </location>
</feature>
<dbReference type="GO" id="GO:0016491">
    <property type="term" value="F:oxidoreductase activity"/>
    <property type="evidence" value="ECO:0007669"/>
    <property type="project" value="UniProtKB-KW"/>
</dbReference>
<keyword evidence="3 7" id="KW-0812">Transmembrane</keyword>
<feature type="transmembrane region" description="Helical" evidence="8">
    <location>
        <begin position="135"/>
        <end position="154"/>
    </location>
</feature>
<evidence type="ECO:0000256" key="2">
    <source>
        <dbReference type="ARBA" id="ARBA00022475"/>
    </source>
</evidence>
<feature type="transmembrane region" description="Helical" evidence="8">
    <location>
        <begin position="357"/>
        <end position="384"/>
    </location>
</feature>
<organism evidence="10 11">
    <name type="scientific">Candidatus Carbonibacillus altaicus</name>
    <dbReference type="NCBI Taxonomy" id="2163959"/>
    <lineage>
        <taxon>Bacteria</taxon>
        <taxon>Bacillati</taxon>
        <taxon>Bacillota</taxon>
        <taxon>Bacilli</taxon>
        <taxon>Bacillales</taxon>
        <taxon>Candidatus Carbonibacillus</taxon>
    </lineage>
</organism>
<gene>
    <name evidence="10" type="ORF">BSOLF_2635</name>
</gene>
<reference evidence="11" key="1">
    <citation type="journal article" date="2018" name="Sci. Rep.">
        <title>Lignite coal burning seam in the remote Altai Mountains harbors a hydrogen-driven thermophilic microbial community.</title>
        <authorList>
            <person name="Kadnikov V.V."/>
            <person name="Mardanov A.V."/>
            <person name="Ivasenko D.A."/>
            <person name="Antsiferov D.V."/>
            <person name="Beletsky A.V."/>
            <person name="Karnachuk O.V."/>
            <person name="Ravin N.V."/>
        </authorList>
    </citation>
    <scope>NUCLEOTIDE SEQUENCE [LARGE SCALE GENOMIC DNA]</scope>
</reference>
<keyword evidence="6 8" id="KW-0472">Membrane</keyword>
<name>A0A2R6Y2F0_9BACL</name>
<keyword evidence="2" id="KW-1003">Cell membrane</keyword>
<dbReference type="Gene3D" id="1.20.5.2700">
    <property type="match status" value="1"/>
</dbReference>
<feature type="transmembrane region" description="Helical" evidence="8">
    <location>
        <begin position="166"/>
        <end position="188"/>
    </location>
</feature>
<evidence type="ECO:0000256" key="8">
    <source>
        <dbReference type="SAM" id="Phobius"/>
    </source>
</evidence>
<dbReference type="Proteomes" id="UP000244338">
    <property type="component" value="Unassembled WGS sequence"/>
</dbReference>
<dbReference type="Pfam" id="PF00361">
    <property type="entry name" value="Proton_antipo_M"/>
    <property type="match status" value="1"/>
</dbReference>
<evidence type="ECO:0000313" key="10">
    <source>
        <dbReference type="EMBL" id="PTQ56833.1"/>
    </source>
</evidence>
<comment type="caution">
    <text evidence="10">The sequence shown here is derived from an EMBL/GenBank/DDBJ whole genome shotgun (WGS) entry which is preliminary data.</text>
</comment>
<keyword evidence="5" id="KW-0560">Oxidoreductase</keyword>
<dbReference type="PRINTS" id="PR01437">
    <property type="entry name" value="NUOXDRDTASE4"/>
</dbReference>
<evidence type="ECO:0000256" key="7">
    <source>
        <dbReference type="RuleBase" id="RU000320"/>
    </source>
</evidence>
<feature type="transmembrane region" description="Helical" evidence="8">
    <location>
        <begin position="6"/>
        <end position="26"/>
    </location>
</feature>
<feature type="transmembrane region" description="Helical" evidence="8">
    <location>
        <begin position="311"/>
        <end position="337"/>
    </location>
</feature>
<feature type="transmembrane region" description="Helical" evidence="8">
    <location>
        <begin position="572"/>
        <end position="590"/>
    </location>
</feature>
<feature type="transmembrane region" description="Helical" evidence="8">
    <location>
        <begin position="230"/>
        <end position="252"/>
    </location>
</feature>
<proteinExistence type="predicted"/>